<evidence type="ECO:0000256" key="9">
    <source>
        <dbReference type="ARBA" id="ARBA00047481"/>
    </source>
</evidence>
<organism evidence="13 15">
    <name type="scientific">Staphylococcus pseudintermedius</name>
    <dbReference type="NCBI Taxonomy" id="283734"/>
    <lineage>
        <taxon>Bacteria</taxon>
        <taxon>Bacillati</taxon>
        <taxon>Bacillota</taxon>
        <taxon>Bacilli</taxon>
        <taxon>Bacillales</taxon>
        <taxon>Staphylococcaceae</taxon>
        <taxon>Staphylococcus</taxon>
        <taxon>Staphylococcus intermedius group</taxon>
    </lineage>
</organism>
<dbReference type="GO" id="GO:0004400">
    <property type="term" value="F:histidinol-phosphate transaminase activity"/>
    <property type="evidence" value="ECO:0007669"/>
    <property type="project" value="UniProtKB-UniRule"/>
</dbReference>
<dbReference type="Proteomes" id="UP000246351">
    <property type="component" value="Unassembled WGS sequence"/>
</dbReference>
<dbReference type="PROSITE" id="PS00599">
    <property type="entry name" value="AA_TRANSFER_CLASS_2"/>
    <property type="match status" value="1"/>
</dbReference>
<dbReference type="SUPFAM" id="SSF53383">
    <property type="entry name" value="PLP-dependent transferases"/>
    <property type="match status" value="1"/>
</dbReference>
<feature type="modified residue" description="N6-(pyridoxal phosphate)lysine" evidence="10">
    <location>
        <position position="221"/>
    </location>
</feature>
<dbReference type="EC" id="2.6.1.9" evidence="10"/>
<evidence type="ECO:0000256" key="8">
    <source>
        <dbReference type="ARBA" id="ARBA00023102"/>
    </source>
</evidence>
<comment type="caution">
    <text evidence="13">The sequence shown here is derived from an EMBL/GenBank/DDBJ whole genome shotgun (WGS) entry which is preliminary data.</text>
</comment>
<keyword evidence="7 10" id="KW-0663">Pyridoxal phosphate</keyword>
<name>A0A161WGX3_STAPS</name>
<evidence type="ECO:0000256" key="6">
    <source>
        <dbReference type="ARBA" id="ARBA00022679"/>
    </source>
</evidence>
<proteinExistence type="inferred from homology"/>
<evidence type="ECO:0000313" key="12">
    <source>
        <dbReference type="EMBL" id="PWZ98448.1"/>
    </source>
</evidence>
<dbReference type="InterPro" id="IPR001917">
    <property type="entry name" value="Aminotrans_II_pyridoxalP_BS"/>
</dbReference>
<dbReference type="InterPro" id="IPR015422">
    <property type="entry name" value="PyrdxlP-dep_Trfase_small"/>
</dbReference>
<feature type="domain" description="Aminotransferase class I/classII large" evidence="11">
    <location>
        <begin position="34"/>
        <end position="339"/>
    </location>
</feature>
<dbReference type="AlphaFoldDB" id="A0A161WGX3"/>
<dbReference type="GO" id="GO:0030170">
    <property type="term" value="F:pyridoxal phosphate binding"/>
    <property type="evidence" value="ECO:0007669"/>
    <property type="project" value="InterPro"/>
</dbReference>
<dbReference type="InterPro" id="IPR015421">
    <property type="entry name" value="PyrdxlP-dep_Trfase_major"/>
</dbReference>
<dbReference type="Gene3D" id="3.90.1150.10">
    <property type="entry name" value="Aspartate Aminotransferase, domain 1"/>
    <property type="match status" value="1"/>
</dbReference>
<reference evidence="13" key="2">
    <citation type="journal article" date="2018" name="Vet. Microbiol.">
        <title>Methicillin-resistant staphylococci amongst veterinary personnel, personnel-owned pets, patients and the hospital environment of two small animal veterinary hospitals.</title>
        <authorList>
            <person name="Worthing K.A."/>
            <person name="Brown J."/>
            <person name="Gerber L."/>
            <person name="Abraham S."/>
            <person name="Trott D."/>
            <person name="Norris J.M."/>
        </authorList>
    </citation>
    <scope>NUCLEOTIDE SEQUENCE</scope>
    <source>
        <strain evidence="13">ST496-2</strain>
    </source>
</reference>
<evidence type="ECO:0000256" key="3">
    <source>
        <dbReference type="ARBA" id="ARBA00011738"/>
    </source>
</evidence>
<dbReference type="STRING" id="937773.SPSINT_0436"/>
<comment type="similarity">
    <text evidence="10">Belongs to the class-II pyridoxal-phosphate-dependent aminotransferase family. Histidinol-phosphate aminotransferase subfamily.</text>
</comment>
<dbReference type="EMBL" id="QEIV01000712">
    <property type="protein sequence ID" value="PWZ98448.1"/>
    <property type="molecule type" value="Genomic_DNA"/>
</dbReference>
<dbReference type="InterPro" id="IPR004839">
    <property type="entry name" value="Aminotransferase_I/II_large"/>
</dbReference>
<evidence type="ECO:0000256" key="5">
    <source>
        <dbReference type="ARBA" id="ARBA00022605"/>
    </source>
</evidence>
<evidence type="ECO:0000313" key="15">
    <source>
        <dbReference type="Proteomes" id="UP000256409"/>
    </source>
</evidence>
<evidence type="ECO:0000313" key="14">
    <source>
        <dbReference type="Proteomes" id="UP000246351"/>
    </source>
</evidence>
<dbReference type="OrthoDB" id="9813612at2"/>
<evidence type="ECO:0000259" key="11">
    <source>
        <dbReference type="Pfam" id="PF00155"/>
    </source>
</evidence>
<evidence type="ECO:0000256" key="2">
    <source>
        <dbReference type="ARBA" id="ARBA00005011"/>
    </source>
</evidence>
<dbReference type="GO" id="GO:0000105">
    <property type="term" value="P:L-histidine biosynthetic process"/>
    <property type="evidence" value="ECO:0007669"/>
    <property type="project" value="UniProtKB-UniRule"/>
</dbReference>
<reference evidence="12 14" key="1">
    <citation type="journal article" date="2018" name="Vet. Microbiol.">
        <title>Clonal diversity and geographic distribution of methicillin-resistant Staphylococcus pseudintermedius from Australian animals: Discovery of novel sequence types.</title>
        <authorList>
            <person name="Worthing K.A."/>
            <person name="Abraham S."/>
            <person name="Coombs G.W."/>
            <person name="Pang S."/>
            <person name="Saputra S."/>
            <person name="Jordan D."/>
            <person name="Trott D.J."/>
            <person name="Norris J.M."/>
        </authorList>
    </citation>
    <scope>NUCLEOTIDE SEQUENCE [LARGE SCALE GENOMIC DNA]</scope>
    <source>
        <strain evidence="12 14">ST71 3</strain>
    </source>
</reference>
<comment type="catalytic activity">
    <reaction evidence="9 10">
        <text>L-histidinol phosphate + 2-oxoglutarate = 3-(imidazol-4-yl)-2-oxopropyl phosphate + L-glutamate</text>
        <dbReference type="Rhea" id="RHEA:23744"/>
        <dbReference type="ChEBI" id="CHEBI:16810"/>
        <dbReference type="ChEBI" id="CHEBI:29985"/>
        <dbReference type="ChEBI" id="CHEBI:57766"/>
        <dbReference type="ChEBI" id="CHEBI:57980"/>
        <dbReference type="EC" id="2.6.1.9"/>
    </reaction>
</comment>
<dbReference type="UniPathway" id="UPA00031">
    <property type="reaction ID" value="UER00012"/>
</dbReference>
<evidence type="ECO:0000256" key="7">
    <source>
        <dbReference type="ARBA" id="ARBA00022898"/>
    </source>
</evidence>
<keyword evidence="8 10" id="KW-0368">Histidine biosynthesis</keyword>
<dbReference type="NCBIfam" id="TIGR01141">
    <property type="entry name" value="hisC"/>
    <property type="match status" value="1"/>
</dbReference>
<dbReference type="EMBL" id="QQPC01000042">
    <property type="protein sequence ID" value="REA81250.1"/>
    <property type="molecule type" value="Genomic_DNA"/>
</dbReference>
<dbReference type="PANTHER" id="PTHR43643">
    <property type="entry name" value="HISTIDINOL-PHOSPHATE AMINOTRANSFERASE 2"/>
    <property type="match status" value="1"/>
</dbReference>
<dbReference type="PANTHER" id="PTHR43643:SF3">
    <property type="entry name" value="HISTIDINOL-PHOSPHATE AMINOTRANSFERASE"/>
    <property type="match status" value="1"/>
</dbReference>
<evidence type="ECO:0000256" key="1">
    <source>
        <dbReference type="ARBA" id="ARBA00001933"/>
    </source>
</evidence>
<comment type="subunit">
    <text evidence="3 10">Homodimer.</text>
</comment>
<dbReference type="RefSeq" id="WP_015728746.1">
    <property type="nucleotide sequence ID" value="NZ_BAAFHP010000001.1"/>
</dbReference>
<evidence type="ECO:0000256" key="4">
    <source>
        <dbReference type="ARBA" id="ARBA00022576"/>
    </source>
</evidence>
<accession>A0A161WGX3</accession>
<dbReference type="Pfam" id="PF00155">
    <property type="entry name" value="Aminotran_1_2"/>
    <property type="match status" value="1"/>
</dbReference>
<dbReference type="InterPro" id="IPR015424">
    <property type="entry name" value="PyrdxlP-dep_Trfase"/>
</dbReference>
<dbReference type="InterPro" id="IPR050106">
    <property type="entry name" value="HistidinolP_aminotransfase"/>
</dbReference>
<evidence type="ECO:0000256" key="10">
    <source>
        <dbReference type="HAMAP-Rule" id="MF_01023"/>
    </source>
</evidence>
<keyword evidence="6 10" id="KW-0808">Transferase</keyword>
<dbReference type="HAMAP" id="MF_01023">
    <property type="entry name" value="HisC_aminotrans_2"/>
    <property type="match status" value="1"/>
</dbReference>
<comment type="pathway">
    <text evidence="2 10">Amino-acid biosynthesis; L-histidine biosynthesis; L-histidine from 5-phospho-alpha-D-ribose 1-diphosphate: step 7/9.</text>
</comment>
<protein>
    <recommendedName>
        <fullName evidence="10">Histidinol-phosphate aminotransferase</fullName>
        <ecNumber evidence="10">2.6.1.9</ecNumber>
    </recommendedName>
    <alternativeName>
        <fullName evidence="10">Imidazole acetol-phosphate transaminase</fullName>
    </alternativeName>
</protein>
<dbReference type="eggNOG" id="COG0079">
    <property type="taxonomic scope" value="Bacteria"/>
</dbReference>
<dbReference type="Gene3D" id="3.40.640.10">
    <property type="entry name" value="Type I PLP-dependent aspartate aminotransferase-like (Major domain)"/>
    <property type="match status" value="1"/>
</dbReference>
<dbReference type="InterPro" id="IPR005861">
    <property type="entry name" value="HisP_aminotrans"/>
</dbReference>
<keyword evidence="4 10" id="KW-0032">Aminotransferase</keyword>
<dbReference type="Proteomes" id="UP000256409">
    <property type="component" value="Unassembled WGS sequence"/>
</dbReference>
<gene>
    <name evidence="10 13" type="primary">hisC</name>
    <name evidence="12" type="ORF">DD924_08070</name>
    <name evidence="13" type="ORF">DV961_07580</name>
</gene>
<comment type="cofactor">
    <cofactor evidence="1 10">
        <name>pyridoxal 5'-phosphate</name>
        <dbReference type="ChEBI" id="CHEBI:597326"/>
    </cofactor>
</comment>
<dbReference type="CDD" id="cd00609">
    <property type="entry name" value="AAT_like"/>
    <property type="match status" value="1"/>
</dbReference>
<evidence type="ECO:0000313" key="13">
    <source>
        <dbReference type="EMBL" id="REA81250.1"/>
    </source>
</evidence>
<reference evidence="15" key="3">
    <citation type="journal article" date="2018" name="Vet. Microbiol.">
        <title>Molecular epidemiology of methicillin-resistant staphylococci amongst veterinary personnel, personnel-owned pets, patients and the hospital environment of two companion animal veterinary hospitals.</title>
        <authorList>
            <person name="Worthing K.A."/>
            <person name="Brown J."/>
            <person name="Gerber L."/>
            <person name="Abraham S."/>
            <person name="Trott D."/>
            <person name="Norris J.M."/>
        </authorList>
    </citation>
    <scope>NUCLEOTIDE SEQUENCE [LARGE SCALE GENOMIC DNA]</scope>
    <source>
        <strain evidence="15">ST496-2</strain>
    </source>
</reference>
<sequence length="349" mass="39077">MKSQISKLRAYQPGLSPEKLKEKYGIEGELHKHASNENLFGPSPKAKQAIKDHVDDLFLYPEPNAPLLQEAIANHYGVDKSQVLFGAGLDEMIVIISRTLVRAGDNIVTSAGTFGQYLHNAVVEDAETIQVPLVEGSFDLDGIAAAVNDKTAAIWICNPNNPTGTYHTHDDIVAFLEKVPSHIPVFMDEAYAEYVSAEDYPKTLELMKQYDNVALMRTFSKAYGLAGLRIGYLISTPELAAQLNVIRPPFNTTRLSEQAALKALEDQEYLQQVVETNRVEREKFFELETALKIYPSQTNFVFVETDRAEELDETLLRHGIIARLFPNGVRISLGFPEQNEVIRHVLKSF</sequence>
<keyword evidence="5 10" id="KW-0028">Amino-acid biosynthesis</keyword>